<accession>A0A9P0CIK0</accession>
<evidence type="ECO:0008006" key="3">
    <source>
        <dbReference type="Google" id="ProtNLM"/>
    </source>
</evidence>
<dbReference type="AlphaFoldDB" id="A0A9P0CIK0"/>
<name>A0A9P0CIK0_9CUCU</name>
<organism evidence="1 2">
    <name type="scientific">Psylliodes chrysocephalus</name>
    <dbReference type="NCBI Taxonomy" id="3402493"/>
    <lineage>
        <taxon>Eukaryota</taxon>
        <taxon>Metazoa</taxon>
        <taxon>Ecdysozoa</taxon>
        <taxon>Arthropoda</taxon>
        <taxon>Hexapoda</taxon>
        <taxon>Insecta</taxon>
        <taxon>Pterygota</taxon>
        <taxon>Neoptera</taxon>
        <taxon>Endopterygota</taxon>
        <taxon>Coleoptera</taxon>
        <taxon>Polyphaga</taxon>
        <taxon>Cucujiformia</taxon>
        <taxon>Chrysomeloidea</taxon>
        <taxon>Chrysomelidae</taxon>
        <taxon>Galerucinae</taxon>
        <taxon>Alticini</taxon>
        <taxon>Psylliodes</taxon>
    </lineage>
</organism>
<evidence type="ECO:0000313" key="1">
    <source>
        <dbReference type="EMBL" id="CAH1099834.1"/>
    </source>
</evidence>
<protein>
    <recommendedName>
        <fullName evidence="3">DUF4806 domain-containing protein</fullName>
    </recommendedName>
</protein>
<dbReference type="EMBL" id="OV651813">
    <property type="protein sequence ID" value="CAH1099834.1"/>
    <property type="molecule type" value="Genomic_DNA"/>
</dbReference>
<keyword evidence="2" id="KW-1185">Reference proteome</keyword>
<dbReference type="Proteomes" id="UP001153636">
    <property type="component" value="Chromosome 1"/>
</dbReference>
<reference evidence="1" key="1">
    <citation type="submission" date="2022-01" db="EMBL/GenBank/DDBJ databases">
        <authorList>
            <person name="King R."/>
        </authorList>
    </citation>
    <scope>NUCLEOTIDE SEQUENCE</scope>
</reference>
<proteinExistence type="predicted"/>
<sequence length="367" mass="42077">MASAINKQYFVVEFPKERKDGNTPMEVIPCSWLIEEDGLWPNNLKSNEFKRAVQNKTTIPVRECLLCPINIKFKTNNYERAIEKVKKLEINETNSSSAVSDDLDSPGNQTTKRRIKRNTLLNDFESNISESSDDDIPFIPKLPTSGTAKRATFKIFDEENSVSNANSNSSQITLDDTLTGNQNDEQIQTFFQLLECTQKMSCKLDKMMTKIEVISKEMQYLRILVQKNNSSSNNIQDVDNQNLKNLPAVNHNNLIEFDKALDNQEVFADICTIFKAVGGRDYLDCVRRVLMKTVSHTLALQMNWSGRNQKLKFMELKNLRKMILAVVRNNPLSKNTSEQEVEAVIKQWLRAASDREGGRERRRPLTQ</sequence>
<dbReference type="OrthoDB" id="6780942at2759"/>
<evidence type="ECO:0000313" key="2">
    <source>
        <dbReference type="Proteomes" id="UP001153636"/>
    </source>
</evidence>
<dbReference type="PANTHER" id="PTHR34153">
    <property type="entry name" value="SI:CH211-262H13.3-RELATED-RELATED"/>
    <property type="match status" value="1"/>
</dbReference>
<gene>
    <name evidence="1" type="ORF">PSYICH_LOCUS681</name>
</gene>
<dbReference type="PANTHER" id="PTHR34153:SF2">
    <property type="entry name" value="SI:CH211-262H13.3-RELATED"/>
    <property type="match status" value="1"/>
</dbReference>